<evidence type="ECO:0000256" key="2">
    <source>
        <dbReference type="ARBA" id="ARBA00022900"/>
    </source>
</evidence>
<dbReference type="InterPro" id="IPR020901">
    <property type="entry name" value="Prtase_inh_Kunz-CS"/>
</dbReference>
<dbReference type="GO" id="GO:0004867">
    <property type="term" value="F:serine-type endopeptidase inhibitor activity"/>
    <property type="evidence" value="ECO:0007669"/>
    <property type="project" value="UniProtKB-KW"/>
</dbReference>
<dbReference type="InterPro" id="IPR050098">
    <property type="entry name" value="TFPI/VKTCI-like"/>
</dbReference>
<evidence type="ECO:0000256" key="1">
    <source>
        <dbReference type="ARBA" id="ARBA00022690"/>
    </source>
</evidence>
<dbReference type="PANTHER" id="PTHR10083">
    <property type="entry name" value="KUNITZ-TYPE PROTEASE INHIBITOR-RELATED"/>
    <property type="match status" value="1"/>
</dbReference>
<dbReference type="PANTHER" id="PTHR10083:SF374">
    <property type="entry name" value="BPTI_KUNITZ INHIBITOR DOMAIN-CONTAINING PROTEIN"/>
    <property type="match status" value="1"/>
</dbReference>
<dbReference type="Gene3D" id="4.10.410.10">
    <property type="entry name" value="Pancreatic trypsin inhibitor Kunitz domain"/>
    <property type="match status" value="2"/>
</dbReference>
<dbReference type="SUPFAM" id="SSF57362">
    <property type="entry name" value="BPTI-like"/>
    <property type="match status" value="2"/>
</dbReference>
<keyword evidence="2" id="KW-0722">Serine protease inhibitor</keyword>
<protein>
    <submittedName>
        <fullName evidence="5">Putative trilaris</fullName>
    </submittedName>
</protein>
<dbReference type="Pfam" id="PF00014">
    <property type="entry name" value="Kunitz_BPTI"/>
    <property type="match status" value="1"/>
</dbReference>
<feature type="domain" description="BPTI/Kunitz inhibitor" evidence="4">
    <location>
        <begin position="189"/>
        <end position="244"/>
    </location>
</feature>
<dbReference type="EMBL" id="GACK01010953">
    <property type="protein sequence ID" value="JAA54081.1"/>
    <property type="molecule type" value="mRNA"/>
</dbReference>
<dbReference type="PROSITE" id="PS00280">
    <property type="entry name" value="BPTI_KUNITZ_1"/>
    <property type="match status" value="1"/>
</dbReference>
<keyword evidence="1" id="KW-0646">Protease inhibitor</keyword>
<name>L7LQ81_RHIPC</name>
<sequence>MFTGNVGPRGKGVRCAYKEALIRSYTLYCGSIMKISLYLQCFTLFGLSAATIISEYMVLPNSLTQSSGYDQRCLTGPLNAGNYRSCDKPTWRFNAISQKCERTCNRNSSFVSKDECDGYCRSAAVCKAPRPLSSCLRGSVHAIFYYDPKRKKCVRGRQCTYLGNNFPTMEECQQKCMKSRYFRPMRDRCRVFPDHGRYCLFLNRYESARFYYDPYHGRCYGFWYYGCGGNRNNFATMQDCLQRCAQHGRVPLVDNIEAGTGVVFSK</sequence>
<reference evidence="5" key="1">
    <citation type="submission" date="2012-11" db="EMBL/GenBank/DDBJ databases">
        <authorList>
            <person name="Lucero-Rivera Y.E."/>
            <person name="Tovar-Ramirez D."/>
        </authorList>
    </citation>
    <scope>NUCLEOTIDE SEQUENCE</scope>
    <source>
        <tissue evidence="5">Salivary gland</tissue>
    </source>
</reference>
<evidence type="ECO:0000313" key="5">
    <source>
        <dbReference type="EMBL" id="JAA54081.1"/>
    </source>
</evidence>
<dbReference type="SMART" id="SM00131">
    <property type="entry name" value="KU"/>
    <property type="match status" value="2"/>
</dbReference>
<dbReference type="PROSITE" id="PS50279">
    <property type="entry name" value="BPTI_KUNITZ_2"/>
    <property type="match status" value="1"/>
</dbReference>
<keyword evidence="3" id="KW-1015">Disulfide bond</keyword>
<accession>L7LQ81</accession>
<dbReference type="GO" id="GO:0005615">
    <property type="term" value="C:extracellular space"/>
    <property type="evidence" value="ECO:0007669"/>
    <property type="project" value="TreeGrafter"/>
</dbReference>
<dbReference type="InterPro" id="IPR002223">
    <property type="entry name" value="Kunitz_BPTI"/>
</dbReference>
<evidence type="ECO:0000256" key="3">
    <source>
        <dbReference type="ARBA" id="ARBA00023157"/>
    </source>
</evidence>
<organism evidence="5">
    <name type="scientific">Rhipicephalus pulchellus</name>
    <name type="common">Yellow backed tick</name>
    <name type="synonym">Dermacentor pulchellus</name>
    <dbReference type="NCBI Taxonomy" id="72859"/>
    <lineage>
        <taxon>Eukaryota</taxon>
        <taxon>Metazoa</taxon>
        <taxon>Ecdysozoa</taxon>
        <taxon>Arthropoda</taxon>
        <taxon>Chelicerata</taxon>
        <taxon>Arachnida</taxon>
        <taxon>Acari</taxon>
        <taxon>Parasitiformes</taxon>
        <taxon>Ixodida</taxon>
        <taxon>Ixodoidea</taxon>
        <taxon>Ixodidae</taxon>
        <taxon>Rhipicephalinae</taxon>
        <taxon>Rhipicephalus</taxon>
        <taxon>Rhipicephalus</taxon>
    </lineage>
</organism>
<dbReference type="AlphaFoldDB" id="L7LQ81"/>
<dbReference type="InterPro" id="IPR036880">
    <property type="entry name" value="Kunitz_BPTI_sf"/>
</dbReference>
<proteinExistence type="evidence at transcript level"/>
<reference evidence="5" key="2">
    <citation type="journal article" date="2015" name="J. Proteomics">
        <title>Sexual differences in the sialomes of the zebra tick, Rhipicephalus pulchellus.</title>
        <authorList>
            <person name="Tan A.W."/>
            <person name="Francischetti I.M."/>
            <person name="Slovak M."/>
            <person name="Kini R.M."/>
            <person name="Ribeiro J.M."/>
        </authorList>
    </citation>
    <scope>NUCLEOTIDE SEQUENCE</scope>
    <source>
        <tissue evidence="5">Salivary gland</tissue>
    </source>
</reference>
<evidence type="ECO:0000259" key="4">
    <source>
        <dbReference type="PROSITE" id="PS50279"/>
    </source>
</evidence>